<evidence type="ECO:0000259" key="2">
    <source>
        <dbReference type="PROSITE" id="PS50053"/>
    </source>
</evidence>
<proteinExistence type="predicted"/>
<dbReference type="InterPro" id="IPR049341">
    <property type="entry name" value="TRADD-like_N"/>
</dbReference>
<dbReference type="Pfam" id="PF00240">
    <property type="entry name" value="ubiquitin"/>
    <property type="match status" value="1"/>
</dbReference>
<accession>A0A9W9ZWR7</accession>
<feature type="region of interest" description="Disordered" evidence="1">
    <location>
        <begin position="167"/>
        <end position="231"/>
    </location>
</feature>
<dbReference type="InterPro" id="IPR029071">
    <property type="entry name" value="Ubiquitin-like_domsf"/>
</dbReference>
<sequence>MVVASQGPQEGGQGTAVVPIASVQPQAEATGGLGVASSGNYDLPSVQGVLSHIALELFKSMAPSNQEERNDYLQYLEDVRKVLIVDVKQGSLIITVDCSSLEILEGLWEDYCTGHLNEMAQKFLVTEDLLKELGLTEAKLTTSILEEDYRACREYFIHGPAHSPPYVTSTSSARFSSELTPGQGPQVTPKRGPNEVPPEEGRYEVITGEGPHELTPQTGGPGRDSAQLEDQQRMPLDIIEDVKRKITDEEGIPADQQQIIFDDNELEDDRTLRDYGIRHGSIYPFFPAARLVVARAVFSRSAVVVDESFGLNCARIDIR</sequence>
<dbReference type="CDD" id="cd17039">
    <property type="entry name" value="Ubl_ubiquitin_like"/>
    <property type="match status" value="1"/>
</dbReference>
<gene>
    <name evidence="3" type="ORF">OS493_034851</name>
</gene>
<dbReference type="PROSITE" id="PS50053">
    <property type="entry name" value="UBIQUITIN_2"/>
    <property type="match status" value="1"/>
</dbReference>
<dbReference type="PRINTS" id="PR00348">
    <property type="entry name" value="UBIQUITIN"/>
</dbReference>
<dbReference type="AlphaFoldDB" id="A0A9W9ZWR7"/>
<feature type="compositionally biased region" description="Polar residues" evidence="1">
    <location>
        <begin position="167"/>
        <end position="186"/>
    </location>
</feature>
<dbReference type="Proteomes" id="UP001163046">
    <property type="component" value="Unassembled WGS sequence"/>
</dbReference>
<name>A0A9W9ZWR7_9CNID</name>
<evidence type="ECO:0000313" key="3">
    <source>
        <dbReference type="EMBL" id="KAJ7388925.1"/>
    </source>
</evidence>
<dbReference type="OrthoDB" id="428577at2759"/>
<protein>
    <recommendedName>
        <fullName evidence="2">Ubiquitin-like domain-containing protein</fullName>
    </recommendedName>
</protein>
<dbReference type="EMBL" id="MU825446">
    <property type="protein sequence ID" value="KAJ7388925.1"/>
    <property type="molecule type" value="Genomic_DNA"/>
</dbReference>
<dbReference type="InterPro" id="IPR019956">
    <property type="entry name" value="Ubiquitin_dom"/>
</dbReference>
<dbReference type="Gene3D" id="3.10.20.90">
    <property type="entry name" value="Phosphatidylinositol 3-kinase Catalytic Subunit, Chain A, domain 1"/>
    <property type="match status" value="1"/>
</dbReference>
<dbReference type="InterPro" id="IPR050158">
    <property type="entry name" value="Ubiquitin_ubiquitin-like"/>
</dbReference>
<organism evidence="3 4">
    <name type="scientific">Desmophyllum pertusum</name>
    <dbReference type="NCBI Taxonomy" id="174260"/>
    <lineage>
        <taxon>Eukaryota</taxon>
        <taxon>Metazoa</taxon>
        <taxon>Cnidaria</taxon>
        <taxon>Anthozoa</taxon>
        <taxon>Hexacorallia</taxon>
        <taxon>Scleractinia</taxon>
        <taxon>Caryophylliina</taxon>
        <taxon>Caryophylliidae</taxon>
        <taxon>Desmophyllum</taxon>
    </lineage>
</organism>
<dbReference type="InterPro" id="IPR000626">
    <property type="entry name" value="Ubiquitin-like_dom"/>
</dbReference>
<dbReference type="SUPFAM" id="SSF54236">
    <property type="entry name" value="Ubiquitin-like"/>
    <property type="match status" value="1"/>
</dbReference>
<dbReference type="PANTHER" id="PTHR10666">
    <property type="entry name" value="UBIQUITIN"/>
    <property type="match status" value="1"/>
</dbReference>
<evidence type="ECO:0000256" key="1">
    <source>
        <dbReference type="SAM" id="MobiDB-lite"/>
    </source>
</evidence>
<dbReference type="Pfam" id="PF20694">
    <property type="entry name" value="TRADD-like_N"/>
    <property type="match status" value="1"/>
</dbReference>
<reference evidence="3" key="1">
    <citation type="submission" date="2023-01" db="EMBL/GenBank/DDBJ databases">
        <title>Genome assembly of the deep-sea coral Lophelia pertusa.</title>
        <authorList>
            <person name="Herrera S."/>
            <person name="Cordes E."/>
        </authorList>
    </citation>
    <scope>NUCLEOTIDE SEQUENCE</scope>
    <source>
        <strain evidence="3">USNM1676648</strain>
        <tissue evidence="3">Polyp</tissue>
    </source>
</reference>
<keyword evidence="4" id="KW-1185">Reference proteome</keyword>
<evidence type="ECO:0000313" key="4">
    <source>
        <dbReference type="Proteomes" id="UP001163046"/>
    </source>
</evidence>
<comment type="caution">
    <text evidence="3">The sequence shown here is derived from an EMBL/GenBank/DDBJ whole genome shotgun (WGS) entry which is preliminary data.</text>
</comment>
<feature type="domain" description="Ubiquitin-like" evidence="2">
    <location>
        <begin position="237"/>
        <end position="281"/>
    </location>
</feature>